<dbReference type="AlphaFoldDB" id="A0A5Y4VJT7"/>
<dbReference type="EMBL" id="AAJBAM010000005">
    <property type="protein sequence ID" value="ECK2340132.1"/>
    <property type="molecule type" value="Genomic_DNA"/>
</dbReference>
<evidence type="ECO:0000259" key="1">
    <source>
        <dbReference type="Pfam" id="PF24963"/>
    </source>
</evidence>
<evidence type="ECO:0000313" key="2">
    <source>
        <dbReference type="EMBL" id="ECK2340132.1"/>
    </source>
</evidence>
<dbReference type="InterPro" id="IPR056670">
    <property type="entry name" value="DUF7768"/>
</dbReference>
<name>A0A5Y4VJT7_CAMJU</name>
<protein>
    <recommendedName>
        <fullName evidence="1">DUF7768 domain-containing protein</fullName>
    </recommendedName>
</protein>
<dbReference type="Pfam" id="PF24963">
    <property type="entry name" value="DUF7768"/>
    <property type="match status" value="1"/>
</dbReference>
<proteinExistence type="predicted"/>
<comment type="caution">
    <text evidence="2">The sequence shown here is derived from an EMBL/GenBank/DDBJ whole genome shotgun (WGS) entry which is preliminary data.</text>
</comment>
<dbReference type="Gene3D" id="3.40.50.10400">
    <property type="entry name" value="Hypothetical protein PA1492"/>
    <property type="match status" value="1"/>
</dbReference>
<dbReference type="RefSeq" id="WP_070291975.1">
    <property type="nucleotide sequence ID" value="NZ_CBDHNT010000014.1"/>
</dbReference>
<organism evidence="2">
    <name type="scientific">Campylobacter jejuni</name>
    <dbReference type="NCBI Taxonomy" id="197"/>
    <lineage>
        <taxon>Bacteria</taxon>
        <taxon>Pseudomonadati</taxon>
        <taxon>Campylobacterota</taxon>
        <taxon>Epsilonproteobacteria</taxon>
        <taxon>Campylobacterales</taxon>
        <taxon>Campylobacteraceae</taxon>
        <taxon>Campylobacter</taxon>
    </lineage>
</organism>
<gene>
    <name evidence="2" type="ORF">FQW99_01695</name>
</gene>
<reference evidence="2" key="1">
    <citation type="submission" date="2019-07" db="EMBL/GenBank/DDBJ databases">
        <authorList>
            <consortium name="PulseNet: The National Subtyping Network for Foodborne Disease Surveillance"/>
            <person name="Tarr C.L."/>
            <person name="Trees E."/>
            <person name="Katz L.S."/>
            <person name="Carleton-Romer H.A."/>
            <person name="Stroika S."/>
            <person name="Kucerova Z."/>
            <person name="Roache K.F."/>
            <person name="Sabol A.L."/>
            <person name="Besser J."/>
            <person name="Gerner-Smidt P."/>
        </authorList>
    </citation>
    <scope>NUCLEOTIDE SEQUENCE</scope>
    <source>
        <strain evidence="2">PNUSAC010421</strain>
    </source>
</reference>
<feature type="domain" description="DUF7768" evidence="1">
    <location>
        <begin position="3"/>
        <end position="104"/>
    </location>
</feature>
<accession>A0A5Y4VJT7</accession>
<sequence length="113" mass="12848">MAIVYIASPYKALAVRESQRKAQAISVAQQECLKIMRECEGFTPVSPILQFSYLDENKHRDKALQMGLELLKASDYIYMSNHKDAKYSKGMQEELALAKKLGIKELVLELPLQ</sequence>